<keyword evidence="3" id="KW-1185">Reference proteome</keyword>
<evidence type="ECO:0000313" key="2">
    <source>
        <dbReference type="EMBL" id="MBM9937564.1"/>
    </source>
</evidence>
<accession>A0AAW4GEN2</accession>
<evidence type="ECO:0000313" key="4">
    <source>
        <dbReference type="Proteomes" id="UP000784064"/>
    </source>
</evidence>
<dbReference type="EMBL" id="JAFFTB010000008">
    <property type="protein sequence ID" value="MBM9937564.1"/>
    <property type="molecule type" value="Genomic_DNA"/>
</dbReference>
<dbReference type="Proteomes" id="UP000784064">
    <property type="component" value="Unassembled WGS sequence"/>
</dbReference>
<evidence type="ECO:0000313" key="3">
    <source>
        <dbReference type="Proteomes" id="UP000749453"/>
    </source>
</evidence>
<evidence type="ECO:0008006" key="5">
    <source>
        <dbReference type="Google" id="ProtNLM"/>
    </source>
</evidence>
<dbReference type="Proteomes" id="UP000749453">
    <property type="component" value="Unassembled WGS sequence"/>
</dbReference>
<gene>
    <name evidence="1" type="ORF">JJW18_05440</name>
    <name evidence="2" type="ORF">JJW19_05350</name>
</gene>
<protein>
    <recommendedName>
        <fullName evidence="5">DUF4129 domain-containing protein</fullName>
    </recommendedName>
</protein>
<dbReference type="AlphaFoldDB" id="A0AAW4GEN2"/>
<reference evidence="1" key="2">
    <citation type="submission" date="2021-01" db="EMBL/GenBank/DDBJ databases">
        <authorList>
            <person name="Yu Y."/>
        </authorList>
    </citation>
    <scope>NUCLEOTIDE SEQUENCE</scope>
    <source>
        <strain evidence="1">As-5</strain>
        <strain evidence="2">As-6</strain>
    </source>
</reference>
<evidence type="ECO:0000313" key="1">
    <source>
        <dbReference type="EMBL" id="MBM9912908.1"/>
    </source>
</evidence>
<organism evidence="1 4">
    <name type="scientific">Stenotrophomonas lactitubi</name>
    <dbReference type="NCBI Taxonomy" id="2045214"/>
    <lineage>
        <taxon>Bacteria</taxon>
        <taxon>Pseudomonadati</taxon>
        <taxon>Pseudomonadota</taxon>
        <taxon>Gammaproteobacteria</taxon>
        <taxon>Lysobacterales</taxon>
        <taxon>Lysobacteraceae</taxon>
        <taxon>Stenotrophomonas</taxon>
    </lineage>
</organism>
<comment type="caution">
    <text evidence="1">The sequence shown here is derived from an EMBL/GenBank/DDBJ whole genome shotgun (WGS) entry which is preliminary data.</text>
</comment>
<name>A0AAW4GEN2_9GAMM</name>
<dbReference type="EMBL" id="JAFFTA010000008">
    <property type="protein sequence ID" value="MBM9912908.1"/>
    <property type="molecule type" value="Genomic_DNA"/>
</dbReference>
<sequence>MLLGHPVRMAQQNPRFPPVRRRAHGRPRPVPFAAPTVDLEAEYQFWQVYDRVVRPLPGGGFRLAWLVLQSVYRARARYPADTHKLALSRVLFGTNITDARAAELEELYALASRRLAAVAVRGQDSFRRTAP</sequence>
<reference evidence="3" key="1">
    <citation type="submission" date="2021-01" db="EMBL/GenBank/DDBJ databases">
        <title>Stenotrophomonas maltophilia.</title>
        <authorList>
            <person name="Yu Y."/>
        </authorList>
    </citation>
    <scope>NUCLEOTIDE SEQUENCE [LARGE SCALE GENOMIC DNA]</scope>
    <source>
        <strain evidence="3">As-6</strain>
    </source>
</reference>
<proteinExistence type="predicted"/>